<accession>A0A0J6ZQB1</accession>
<sequence>MRTYKIIACDMDETLLSNDATICQRNIEAIARATAAGIKFVPCTGRGFRSVAGILKTLQLYDKRGQYVIAFNGSSITENKNSTSLYWDAIPFALANKLYQKSVTYGMCTHIYTHDHVYIRRITPDEKAFLKGRMDYIPTEERTLDFLKGDAVSKIIIMNTDDAILQKIHQEMRLWLADAEVSFSSNRYIEFMHKNVTKGVGLLKLAELLGVQPEETMAIGDNINDIEMLKAAGLAIGVRNLNPRIRLYCDVITNANNNEGAVAEAIDRFIFGKE</sequence>
<dbReference type="NCBIfam" id="TIGR01484">
    <property type="entry name" value="HAD-SF-IIB"/>
    <property type="match status" value="1"/>
</dbReference>
<dbReference type="NCBIfam" id="TIGR00099">
    <property type="entry name" value="Cof-subfamily"/>
    <property type="match status" value="1"/>
</dbReference>
<organism evidence="1 2">
    <name type="scientific">Megasphaera cerevisiae DSM 20462</name>
    <dbReference type="NCBI Taxonomy" id="1122219"/>
    <lineage>
        <taxon>Bacteria</taxon>
        <taxon>Bacillati</taxon>
        <taxon>Bacillota</taxon>
        <taxon>Negativicutes</taxon>
        <taxon>Veillonellales</taxon>
        <taxon>Veillonellaceae</taxon>
        <taxon>Megasphaera</taxon>
    </lineage>
</organism>
<evidence type="ECO:0000313" key="1">
    <source>
        <dbReference type="EMBL" id="KMO87131.1"/>
    </source>
</evidence>
<dbReference type="GO" id="GO:0016791">
    <property type="term" value="F:phosphatase activity"/>
    <property type="evidence" value="ECO:0007669"/>
    <property type="project" value="UniProtKB-ARBA"/>
</dbReference>
<dbReference type="STRING" id="39029.BSR42_04790"/>
<dbReference type="SFLD" id="SFLDS00003">
    <property type="entry name" value="Haloacid_Dehalogenase"/>
    <property type="match status" value="1"/>
</dbReference>
<dbReference type="InterPro" id="IPR023214">
    <property type="entry name" value="HAD_sf"/>
</dbReference>
<evidence type="ECO:0000313" key="2">
    <source>
        <dbReference type="Proteomes" id="UP000036503"/>
    </source>
</evidence>
<dbReference type="PANTHER" id="PTHR10000">
    <property type="entry name" value="PHOSPHOSERINE PHOSPHATASE"/>
    <property type="match status" value="1"/>
</dbReference>
<dbReference type="FunCoup" id="A0A0J6ZQB1">
    <property type="interactions" value="74"/>
</dbReference>
<dbReference type="Gene3D" id="3.40.50.1000">
    <property type="entry name" value="HAD superfamily/HAD-like"/>
    <property type="match status" value="1"/>
</dbReference>
<dbReference type="GO" id="GO:0005829">
    <property type="term" value="C:cytosol"/>
    <property type="evidence" value="ECO:0007669"/>
    <property type="project" value="TreeGrafter"/>
</dbReference>
<comment type="caution">
    <text evidence="1">The sequence shown here is derived from an EMBL/GenBank/DDBJ whole genome shotgun (WGS) entry which is preliminary data.</text>
</comment>
<dbReference type="Gene3D" id="3.30.1240.10">
    <property type="match status" value="1"/>
</dbReference>
<dbReference type="InParanoid" id="A0A0J6ZQB1"/>
<dbReference type="RefSeq" id="WP_048513630.1">
    <property type="nucleotide sequence ID" value="NZ_FUXD01000004.1"/>
</dbReference>
<dbReference type="PANTHER" id="PTHR10000:SF8">
    <property type="entry name" value="HAD SUPERFAMILY HYDROLASE-LIKE, TYPE 3"/>
    <property type="match status" value="1"/>
</dbReference>
<dbReference type="CDD" id="cd07516">
    <property type="entry name" value="HAD_Pase"/>
    <property type="match status" value="1"/>
</dbReference>
<dbReference type="InterPro" id="IPR036412">
    <property type="entry name" value="HAD-like_sf"/>
</dbReference>
<reference evidence="1 2" key="1">
    <citation type="submission" date="2015-06" db="EMBL/GenBank/DDBJ databases">
        <title>Draft genome sequence of beer spoilage bacterium Megasphaera cerevisiae type strain 20462.</title>
        <authorList>
            <person name="Kutumbaka K."/>
            <person name="Pasmowitz J."/>
            <person name="Mategko J."/>
            <person name="Reyes D."/>
            <person name="Friedrich A."/>
            <person name="Han S."/>
            <person name="Martens-Habbena W."/>
            <person name="Neal-McKinney J."/>
            <person name="Janagama H.K."/>
            <person name="Nadala C."/>
            <person name="Samadpour M."/>
        </authorList>
    </citation>
    <scope>NUCLEOTIDE SEQUENCE [LARGE SCALE GENOMIC DNA]</scope>
    <source>
        <strain evidence="1 2">DSM 20462</strain>
    </source>
</reference>
<dbReference type="SUPFAM" id="SSF56784">
    <property type="entry name" value="HAD-like"/>
    <property type="match status" value="1"/>
</dbReference>
<dbReference type="AlphaFoldDB" id="A0A0J6ZQB1"/>
<dbReference type="EMBL" id="LEKT01000009">
    <property type="protein sequence ID" value="KMO87131.1"/>
    <property type="molecule type" value="Genomic_DNA"/>
</dbReference>
<dbReference type="SFLD" id="SFLDG01140">
    <property type="entry name" value="C2.B:_Phosphomannomutase_and_P"/>
    <property type="match status" value="1"/>
</dbReference>
<dbReference type="Proteomes" id="UP000036503">
    <property type="component" value="Unassembled WGS sequence"/>
</dbReference>
<dbReference type="OrthoDB" id="9781413at2"/>
<proteinExistence type="predicted"/>
<gene>
    <name evidence="1" type="ORF">AB840_04425</name>
</gene>
<dbReference type="GO" id="GO:0000287">
    <property type="term" value="F:magnesium ion binding"/>
    <property type="evidence" value="ECO:0007669"/>
    <property type="project" value="TreeGrafter"/>
</dbReference>
<keyword evidence="1" id="KW-0378">Hydrolase</keyword>
<dbReference type="InterPro" id="IPR000150">
    <property type="entry name" value="Cof"/>
</dbReference>
<dbReference type="PATRIC" id="fig|1122219.3.peg.3321"/>
<keyword evidence="2" id="KW-1185">Reference proteome</keyword>
<dbReference type="InterPro" id="IPR006379">
    <property type="entry name" value="HAD-SF_hydro_IIB"/>
</dbReference>
<dbReference type="Pfam" id="PF08282">
    <property type="entry name" value="Hydrolase_3"/>
    <property type="match status" value="1"/>
</dbReference>
<protein>
    <submittedName>
        <fullName evidence="1">HAD family hydrolase</fullName>
    </submittedName>
</protein>
<name>A0A0J6ZQB1_9FIRM</name>